<name>A0A2N5RY24_9BASI</name>
<dbReference type="AlphaFoldDB" id="A0A2N5RY24"/>
<comment type="subcellular location">
    <subcellularLocation>
        <location evidence="1">Nucleus</location>
    </subcellularLocation>
</comment>
<dbReference type="Pfam" id="PF13934">
    <property type="entry name" value="ELYS"/>
    <property type="match status" value="1"/>
</dbReference>
<dbReference type="Proteomes" id="UP000235392">
    <property type="component" value="Unassembled WGS sequence"/>
</dbReference>
<feature type="compositionally biased region" description="Basic residues" evidence="3">
    <location>
        <begin position="613"/>
        <end position="627"/>
    </location>
</feature>
<evidence type="ECO:0000313" key="6">
    <source>
        <dbReference type="Proteomes" id="UP000235392"/>
    </source>
</evidence>
<sequence>MDQSIFSLFTTKDWPFQSAAKPSDIAEADEHHQKGKTGNKRNSVQATKKLRSRHETIDGMLFFDRLMKLGSIPNSTDLFPPPHPSRLRQLLDSIEACSFDILKKNCLVYYLLKEYCDGRETRFAIDRLIPSHFSRGLDGLWALDHSQWKLAIRSHPAFLDLKSIEFILSAMCINSNLRSAWALQRSYDGLERERLLMIIYETCFGLNDFGQPLGEILQILIAFPFDELEDTTLSVLLFERELSESAGGFSILMSIASSEALLRCYQRPANDMDLSASYDVCSLAWDTPDSPPELPPPTSLAEARSQQEFLQQRKTAIPRTSLPLSASPFLRRAMPRMSLDKSNVPQKVLLKALAYTRPPSAPSSPGLNQESLQKDSVDDLGDTNIPPTLATSRMTPRFTHFVGPSRQPVSATMPPPPAPNFSTSFARSSVTTTGSPFHTLNFSEAQKPSPTAGEERWPTRIAFTPRRPSHKRFEERPSQQANSSQNRKEARNTVTSARAKYAKKQFAGVVVPRDNRREPKSPPKKMARVGKPSTRRAPQVNRVLPGGLNFDDEEMEELPENNAESNPSTRLHSTTPAKKMVLPGGMIDHDLIEEDDESHSSPQPNASQTAKKTPIKPKSRRKAAANK</sequence>
<keyword evidence="2" id="KW-0539">Nucleus</keyword>
<evidence type="ECO:0000256" key="1">
    <source>
        <dbReference type="ARBA" id="ARBA00004123"/>
    </source>
</evidence>
<proteinExistence type="predicted"/>
<dbReference type="GO" id="GO:0005634">
    <property type="term" value="C:nucleus"/>
    <property type="evidence" value="ECO:0007669"/>
    <property type="project" value="UniProtKB-SubCell"/>
</dbReference>
<dbReference type="InterPro" id="IPR025151">
    <property type="entry name" value="ELYS_dom"/>
</dbReference>
<feature type="region of interest" description="Disordered" evidence="3">
    <location>
        <begin position="356"/>
        <end position="379"/>
    </location>
</feature>
<evidence type="ECO:0000313" key="5">
    <source>
        <dbReference type="EMBL" id="PLW05908.1"/>
    </source>
</evidence>
<protein>
    <recommendedName>
        <fullName evidence="4">ELYS-like domain-containing protein</fullName>
    </recommendedName>
</protein>
<evidence type="ECO:0000256" key="3">
    <source>
        <dbReference type="SAM" id="MobiDB-lite"/>
    </source>
</evidence>
<feature type="region of interest" description="Disordered" evidence="3">
    <location>
        <begin position="25"/>
        <end position="49"/>
    </location>
</feature>
<accession>A0A2N5RY24</accession>
<dbReference type="EMBL" id="PGCI01001279">
    <property type="protein sequence ID" value="PLW05908.1"/>
    <property type="molecule type" value="Genomic_DNA"/>
</dbReference>
<evidence type="ECO:0000259" key="4">
    <source>
        <dbReference type="Pfam" id="PF13934"/>
    </source>
</evidence>
<organism evidence="5 6">
    <name type="scientific">Puccinia coronata f. sp. avenae</name>
    <dbReference type="NCBI Taxonomy" id="200324"/>
    <lineage>
        <taxon>Eukaryota</taxon>
        <taxon>Fungi</taxon>
        <taxon>Dikarya</taxon>
        <taxon>Basidiomycota</taxon>
        <taxon>Pucciniomycotina</taxon>
        <taxon>Pucciniomycetes</taxon>
        <taxon>Pucciniales</taxon>
        <taxon>Pucciniaceae</taxon>
        <taxon>Puccinia</taxon>
    </lineage>
</organism>
<comment type="caution">
    <text evidence="5">The sequence shown here is derived from an EMBL/GenBank/DDBJ whole genome shotgun (WGS) entry which is preliminary data.</text>
</comment>
<feature type="region of interest" description="Disordered" evidence="3">
    <location>
        <begin position="426"/>
        <end position="627"/>
    </location>
</feature>
<gene>
    <name evidence="5" type="ORF">PCASD_24956</name>
</gene>
<feature type="compositionally biased region" description="Acidic residues" evidence="3">
    <location>
        <begin position="550"/>
        <end position="559"/>
    </location>
</feature>
<feature type="compositionally biased region" description="Polar residues" evidence="3">
    <location>
        <begin position="600"/>
        <end position="611"/>
    </location>
</feature>
<feature type="domain" description="ELYS-like" evidence="4">
    <location>
        <begin position="61"/>
        <end position="153"/>
    </location>
</feature>
<feature type="compositionally biased region" description="Polar residues" evidence="3">
    <location>
        <begin position="565"/>
        <end position="576"/>
    </location>
</feature>
<evidence type="ECO:0000256" key="2">
    <source>
        <dbReference type="ARBA" id="ARBA00023242"/>
    </source>
</evidence>
<feature type="compositionally biased region" description="Polar residues" evidence="3">
    <location>
        <begin position="426"/>
        <end position="449"/>
    </location>
</feature>
<reference evidence="5 6" key="1">
    <citation type="submission" date="2017-11" db="EMBL/GenBank/DDBJ databases">
        <title>De novo assembly and phasing of dikaryotic genomes from two isolates of Puccinia coronata f. sp. avenae, the causal agent of oat crown rust.</title>
        <authorList>
            <person name="Miller M.E."/>
            <person name="Zhang Y."/>
            <person name="Omidvar V."/>
            <person name="Sperschneider J."/>
            <person name="Schwessinger B."/>
            <person name="Raley C."/>
            <person name="Palmer J.M."/>
            <person name="Garnica D."/>
            <person name="Upadhyaya N."/>
            <person name="Rathjen J."/>
            <person name="Taylor J.M."/>
            <person name="Park R.F."/>
            <person name="Dodds P.N."/>
            <person name="Hirsch C.D."/>
            <person name="Kianian S.F."/>
            <person name="Figueroa M."/>
        </authorList>
    </citation>
    <scope>NUCLEOTIDE SEQUENCE [LARGE SCALE GENOMIC DNA]</scope>
    <source>
        <strain evidence="5">12SD80</strain>
    </source>
</reference>